<comment type="similarity">
    <text evidence="2 7">Belongs to the major facilitator superfamily. Sugar transporter (TC 2.A.1.1) family.</text>
</comment>
<dbReference type="InterPro" id="IPR050360">
    <property type="entry name" value="MFS_Sugar_Transporters"/>
</dbReference>
<feature type="transmembrane region" description="Helical" evidence="8">
    <location>
        <begin position="20"/>
        <end position="38"/>
    </location>
</feature>
<feature type="transmembrane region" description="Helical" evidence="8">
    <location>
        <begin position="276"/>
        <end position="296"/>
    </location>
</feature>
<dbReference type="Gene3D" id="1.20.1250.20">
    <property type="entry name" value="MFS general substrate transporter like domains"/>
    <property type="match status" value="1"/>
</dbReference>
<evidence type="ECO:0000313" key="11">
    <source>
        <dbReference type="Proteomes" id="UP000235786"/>
    </source>
</evidence>
<evidence type="ECO:0000256" key="5">
    <source>
        <dbReference type="ARBA" id="ARBA00022989"/>
    </source>
</evidence>
<evidence type="ECO:0000256" key="2">
    <source>
        <dbReference type="ARBA" id="ARBA00010992"/>
    </source>
</evidence>
<dbReference type="PANTHER" id="PTHR48022">
    <property type="entry name" value="PLASTIDIC GLUCOSE TRANSPORTER 4"/>
    <property type="match status" value="1"/>
</dbReference>
<dbReference type="Proteomes" id="UP000235786">
    <property type="component" value="Unassembled WGS sequence"/>
</dbReference>
<keyword evidence="11" id="KW-1185">Reference proteome</keyword>
<evidence type="ECO:0000259" key="9">
    <source>
        <dbReference type="PROSITE" id="PS50850"/>
    </source>
</evidence>
<evidence type="ECO:0000256" key="7">
    <source>
        <dbReference type="RuleBase" id="RU003346"/>
    </source>
</evidence>
<dbReference type="SUPFAM" id="SSF103473">
    <property type="entry name" value="MFS general substrate transporter"/>
    <property type="match status" value="1"/>
</dbReference>
<proteinExistence type="inferred from homology"/>
<keyword evidence="3 7" id="KW-0813">Transport</keyword>
<dbReference type="FunFam" id="1.20.1250.20:FF:000134">
    <property type="entry name" value="MFS sugar transporter protein"/>
    <property type="match status" value="1"/>
</dbReference>
<feature type="transmembrane region" description="Helical" evidence="8">
    <location>
        <begin position="341"/>
        <end position="363"/>
    </location>
</feature>
<feature type="transmembrane region" description="Helical" evidence="8">
    <location>
        <begin position="438"/>
        <end position="457"/>
    </location>
</feature>
<evidence type="ECO:0000256" key="8">
    <source>
        <dbReference type="SAM" id="Phobius"/>
    </source>
</evidence>
<dbReference type="InterPro" id="IPR020846">
    <property type="entry name" value="MFS_dom"/>
</dbReference>
<reference evidence="10 11" key="1">
    <citation type="submission" date="2016-04" db="EMBL/GenBank/DDBJ databases">
        <title>A degradative enzymes factory behind the ericoid mycorrhizal symbiosis.</title>
        <authorList>
            <consortium name="DOE Joint Genome Institute"/>
            <person name="Martino E."/>
            <person name="Morin E."/>
            <person name="Grelet G."/>
            <person name="Kuo A."/>
            <person name="Kohler A."/>
            <person name="Daghino S."/>
            <person name="Barry K."/>
            <person name="Choi C."/>
            <person name="Cichocki N."/>
            <person name="Clum A."/>
            <person name="Copeland A."/>
            <person name="Hainaut M."/>
            <person name="Haridas S."/>
            <person name="Labutti K."/>
            <person name="Lindquist E."/>
            <person name="Lipzen A."/>
            <person name="Khouja H.-R."/>
            <person name="Murat C."/>
            <person name="Ohm R."/>
            <person name="Olson A."/>
            <person name="Spatafora J."/>
            <person name="Veneault-Fourrey C."/>
            <person name="Henrissat B."/>
            <person name="Grigoriev I."/>
            <person name="Martin F."/>
            <person name="Perotto S."/>
        </authorList>
    </citation>
    <scope>NUCLEOTIDE SEQUENCE [LARGE SCALE GENOMIC DNA]</scope>
    <source>
        <strain evidence="10 11">F</strain>
    </source>
</reference>
<gene>
    <name evidence="10" type="ORF">L207DRAFT_594394</name>
</gene>
<dbReference type="PROSITE" id="PS00216">
    <property type="entry name" value="SUGAR_TRANSPORT_1"/>
    <property type="match status" value="2"/>
</dbReference>
<evidence type="ECO:0000256" key="4">
    <source>
        <dbReference type="ARBA" id="ARBA00022692"/>
    </source>
</evidence>
<keyword evidence="5 8" id="KW-1133">Transmembrane helix</keyword>
<dbReference type="PANTHER" id="PTHR48022:SF79">
    <property type="entry name" value="LACTOSE PERMEASE, PUTATIVE (AFU_ORTHOLOGUE AFUA_6G01860)-RELATED"/>
    <property type="match status" value="1"/>
</dbReference>
<evidence type="ECO:0000313" key="10">
    <source>
        <dbReference type="EMBL" id="PMD48154.1"/>
    </source>
</evidence>
<keyword evidence="6 8" id="KW-0472">Membrane</keyword>
<sequence length="493" mass="54693">MALAAALAQERPRPFRKSFLRLYLCLAVAYMCSSTNGFDANTFGGLSAEKNFATYFDLTPANNGAVVALYVVGQITGCLFAGPFADRYGRKVGMAAGSLICIIGAAVQASSRTRQDLMAGRFILGLGAVIANSSGPAYVVEMAYPKYRGFLTGLYQAFFFCGTISTTWLEFGLSYLPADSVVAWRLPLAMQTVPSLILISTVYFIPETPRWWMAQDNHDKAKEILVKYHGDGNPDSPIVALEMEEMMEVVSITGSDKRWWDFRDLFNTKGARYRTFLVVAVAWFSEIELPPTSYYLPLMAKTIGITDVHTQLLLNALQTPIMMIASICGLCMIDKWGRRKFLITGSILMSICLSIITACTAQHAGKPIVSGVGIAFLYLFLVSFAVCWVPNQALYPSEILAFNARGKGLAFYNLTRNVVLVINTYVPPIAIASVSWRFYIFYILFDAFGAIVVYFTFIETRGWNLEEIEGIFNSDHPKKESLRKEKVIFIPGA</sequence>
<dbReference type="NCBIfam" id="TIGR00879">
    <property type="entry name" value="SP"/>
    <property type="match status" value="1"/>
</dbReference>
<comment type="subcellular location">
    <subcellularLocation>
        <location evidence="1">Membrane</location>
        <topology evidence="1">Multi-pass membrane protein</topology>
    </subcellularLocation>
</comment>
<dbReference type="InterPro" id="IPR005828">
    <property type="entry name" value="MFS_sugar_transport-like"/>
</dbReference>
<protein>
    <submittedName>
        <fullName evidence="10">General substrate transporter</fullName>
    </submittedName>
</protein>
<feature type="transmembrane region" description="Helical" evidence="8">
    <location>
        <begin position="122"/>
        <end position="140"/>
    </location>
</feature>
<dbReference type="GO" id="GO:0005351">
    <property type="term" value="F:carbohydrate:proton symporter activity"/>
    <property type="evidence" value="ECO:0007669"/>
    <property type="project" value="TreeGrafter"/>
</dbReference>
<dbReference type="Pfam" id="PF00083">
    <property type="entry name" value="Sugar_tr"/>
    <property type="match status" value="1"/>
</dbReference>
<feature type="transmembrane region" description="Helical" evidence="8">
    <location>
        <begin position="92"/>
        <end position="110"/>
    </location>
</feature>
<feature type="transmembrane region" description="Helical" evidence="8">
    <location>
        <begin position="65"/>
        <end position="85"/>
    </location>
</feature>
<feature type="domain" description="Major facilitator superfamily (MFS) profile" evidence="9">
    <location>
        <begin position="25"/>
        <end position="461"/>
    </location>
</feature>
<feature type="transmembrane region" description="Helical" evidence="8">
    <location>
        <begin position="316"/>
        <end position="334"/>
    </location>
</feature>
<accession>A0A2J6SBL8</accession>
<dbReference type="OrthoDB" id="6133115at2759"/>
<dbReference type="InterPro" id="IPR003663">
    <property type="entry name" value="Sugar/inositol_transpt"/>
</dbReference>
<dbReference type="GO" id="GO:0016020">
    <property type="term" value="C:membrane"/>
    <property type="evidence" value="ECO:0007669"/>
    <property type="project" value="UniProtKB-SubCell"/>
</dbReference>
<dbReference type="PROSITE" id="PS50850">
    <property type="entry name" value="MFS"/>
    <property type="match status" value="1"/>
</dbReference>
<dbReference type="AlphaFoldDB" id="A0A2J6SBL8"/>
<organism evidence="10 11">
    <name type="scientific">Hyaloscypha variabilis (strain UAMH 11265 / GT02V1 / F)</name>
    <name type="common">Meliniomyces variabilis</name>
    <dbReference type="NCBI Taxonomy" id="1149755"/>
    <lineage>
        <taxon>Eukaryota</taxon>
        <taxon>Fungi</taxon>
        <taxon>Dikarya</taxon>
        <taxon>Ascomycota</taxon>
        <taxon>Pezizomycotina</taxon>
        <taxon>Leotiomycetes</taxon>
        <taxon>Helotiales</taxon>
        <taxon>Hyaloscyphaceae</taxon>
        <taxon>Hyaloscypha</taxon>
        <taxon>Hyaloscypha variabilis</taxon>
    </lineage>
</organism>
<evidence type="ECO:0000256" key="1">
    <source>
        <dbReference type="ARBA" id="ARBA00004141"/>
    </source>
</evidence>
<feature type="transmembrane region" description="Helical" evidence="8">
    <location>
        <begin position="369"/>
        <end position="389"/>
    </location>
</feature>
<dbReference type="InterPro" id="IPR005829">
    <property type="entry name" value="Sugar_transporter_CS"/>
</dbReference>
<feature type="transmembrane region" description="Helical" evidence="8">
    <location>
        <begin position="409"/>
        <end position="426"/>
    </location>
</feature>
<dbReference type="InterPro" id="IPR036259">
    <property type="entry name" value="MFS_trans_sf"/>
</dbReference>
<feature type="transmembrane region" description="Helical" evidence="8">
    <location>
        <begin position="152"/>
        <end position="176"/>
    </location>
</feature>
<name>A0A2J6SBL8_HYAVF</name>
<keyword evidence="4 8" id="KW-0812">Transmembrane</keyword>
<dbReference type="EMBL" id="KZ613937">
    <property type="protein sequence ID" value="PMD48154.1"/>
    <property type="molecule type" value="Genomic_DNA"/>
</dbReference>
<evidence type="ECO:0000256" key="3">
    <source>
        <dbReference type="ARBA" id="ARBA00022448"/>
    </source>
</evidence>
<evidence type="ECO:0000256" key="6">
    <source>
        <dbReference type="ARBA" id="ARBA00023136"/>
    </source>
</evidence>
<feature type="transmembrane region" description="Helical" evidence="8">
    <location>
        <begin position="182"/>
        <end position="205"/>
    </location>
</feature>